<name>A0AA39ID65_9BILA</name>
<accession>A0AA39ID65</accession>
<comment type="caution">
    <text evidence="1">The sequence shown here is derived from an EMBL/GenBank/DDBJ whole genome shotgun (WGS) entry which is preliminary data.</text>
</comment>
<dbReference type="EMBL" id="JAUCMV010000002">
    <property type="protein sequence ID" value="KAK0421048.1"/>
    <property type="molecule type" value="Genomic_DNA"/>
</dbReference>
<evidence type="ECO:0000313" key="2">
    <source>
        <dbReference type="Proteomes" id="UP001175271"/>
    </source>
</evidence>
<evidence type="ECO:0000313" key="1">
    <source>
        <dbReference type="EMBL" id="KAK0421048.1"/>
    </source>
</evidence>
<dbReference type="Proteomes" id="UP001175271">
    <property type="component" value="Unassembled WGS sequence"/>
</dbReference>
<reference evidence="1" key="1">
    <citation type="submission" date="2023-06" db="EMBL/GenBank/DDBJ databases">
        <title>Genomic analysis of the entomopathogenic nematode Steinernema hermaphroditum.</title>
        <authorList>
            <person name="Schwarz E.M."/>
            <person name="Heppert J.K."/>
            <person name="Baniya A."/>
            <person name="Schwartz H.T."/>
            <person name="Tan C.-H."/>
            <person name="Antoshechkin I."/>
            <person name="Sternberg P.W."/>
            <person name="Goodrich-Blair H."/>
            <person name="Dillman A.R."/>
        </authorList>
    </citation>
    <scope>NUCLEOTIDE SEQUENCE</scope>
    <source>
        <strain evidence="1">PS9179</strain>
        <tissue evidence="1">Whole animal</tissue>
    </source>
</reference>
<dbReference type="AlphaFoldDB" id="A0AA39ID65"/>
<gene>
    <name evidence="1" type="ORF">QR680_015040</name>
</gene>
<proteinExistence type="predicted"/>
<protein>
    <submittedName>
        <fullName evidence="1">Uncharacterized protein</fullName>
    </submittedName>
</protein>
<organism evidence="1 2">
    <name type="scientific">Steinernema hermaphroditum</name>
    <dbReference type="NCBI Taxonomy" id="289476"/>
    <lineage>
        <taxon>Eukaryota</taxon>
        <taxon>Metazoa</taxon>
        <taxon>Ecdysozoa</taxon>
        <taxon>Nematoda</taxon>
        <taxon>Chromadorea</taxon>
        <taxon>Rhabditida</taxon>
        <taxon>Tylenchina</taxon>
        <taxon>Panagrolaimomorpha</taxon>
        <taxon>Strongyloidoidea</taxon>
        <taxon>Steinernematidae</taxon>
        <taxon>Steinernema</taxon>
    </lineage>
</organism>
<keyword evidence="2" id="KW-1185">Reference proteome</keyword>
<sequence length="589" mass="68492">MNSEEQLVDNKKITSRDERAHTAVTRLTDGSSEVYSTLMPILQFDYYRSTMSQLMLAGEVNGADISKRRSMVRQLFGCFFSYAGVVDPRSSKSSCYDEGEDCVDFGERFTRQGPVLKAVPKLWNPRNDDNIIIPEDNVTFELLEDDVENYGTSLQGIYVWSLLKCGRDAFDLLKHYNEFHDRYHVFVPSRKYFYPHYSGIFIAYFVESFLNAPTWISKYGVQYPFDMNNVKYKMTQFLEPFKGQTMGKIVSGYSREDNIAFPKRLTSSVEPHVNVNSRTKQIISTVIRVAVGRQDDYKEVGVLLAPTDELSGLFIAHIVECFLNAPAWIAEFGLEHNFDMAHFQNRMAWFLESFKGNTKKKVVRHDRESTIKFAMHKQLAIISPHFELSVSWKEFTKMLSGDDNPYEFDTIYFEHLDSPSEENEYWHELSPEKFEAIRAVLKESRGVHVELNCAFPKHQQLIRTVFNSIHKLHIIRYIEYYYDTGYDVTSKEFMLTHTFLDFLLKVTWMPSFRTLCLKPNTNGNLSYEEAFNQLLDSCLASGQLKRYEMYEGCEWKLCQDMRKKQILADGKSVGDYSTDYEILLSCLAD</sequence>